<dbReference type="SMART" id="SM00448">
    <property type="entry name" value="REC"/>
    <property type="match status" value="1"/>
</dbReference>
<dbReference type="InterPro" id="IPR007492">
    <property type="entry name" value="LytTR_DNA-bd_dom"/>
</dbReference>
<dbReference type="GO" id="GO:0000976">
    <property type="term" value="F:transcription cis-regulatory region binding"/>
    <property type="evidence" value="ECO:0007669"/>
    <property type="project" value="TreeGrafter"/>
</dbReference>
<dbReference type="InterPro" id="IPR011006">
    <property type="entry name" value="CheY-like_superfamily"/>
</dbReference>
<dbReference type="GO" id="GO:0000156">
    <property type="term" value="F:phosphorelay response regulator activity"/>
    <property type="evidence" value="ECO:0007669"/>
    <property type="project" value="TreeGrafter"/>
</dbReference>
<dbReference type="CDD" id="cd17574">
    <property type="entry name" value="REC_OmpR"/>
    <property type="match status" value="1"/>
</dbReference>
<feature type="domain" description="Response regulatory" evidence="6">
    <location>
        <begin position="27"/>
        <end position="141"/>
    </location>
</feature>
<dbReference type="Pfam" id="PF00072">
    <property type="entry name" value="Response_reg"/>
    <property type="match status" value="1"/>
</dbReference>
<evidence type="ECO:0000256" key="5">
    <source>
        <dbReference type="SAM" id="MobiDB-lite"/>
    </source>
</evidence>
<dbReference type="EMBL" id="CZQE01000068">
    <property type="protein sequence ID" value="CUS43574.1"/>
    <property type="molecule type" value="Genomic_DNA"/>
</dbReference>
<dbReference type="InterPro" id="IPR039420">
    <property type="entry name" value="WalR-like"/>
</dbReference>
<proteinExistence type="predicted"/>
<evidence type="ECO:0000256" key="3">
    <source>
        <dbReference type="ARBA" id="ARBA00023125"/>
    </source>
</evidence>
<evidence type="ECO:0000256" key="4">
    <source>
        <dbReference type="ARBA" id="ARBA00023163"/>
    </source>
</evidence>
<evidence type="ECO:0000259" key="7">
    <source>
        <dbReference type="PROSITE" id="PS50930"/>
    </source>
</evidence>
<evidence type="ECO:0000313" key="8">
    <source>
        <dbReference type="EMBL" id="CUS43574.1"/>
    </source>
</evidence>
<evidence type="ECO:0000256" key="1">
    <source>
        <dbReference type="ARBA" id="ARBA00022553"/>
    </source>
</evidence>
<keyword evidence="3" id="KW-0238">DNA-binding</keyword>
<reference evidence="8" key="1">
    <citation type="submission" date="2015-10" db="EMBL/GenBank/DDBJ databases">
        <authorList>
            <person name="Gilbert D.G."/>
        </authorList>
    </citation>
    <scope>NUCLEOTIDE SEQUENCE</scope>
</reference>
<dbReference type="PROSITE" id="PS50930">
    <property type="entry name" value="HTH_LYTTR"/>
    <property type="match status" value="1"/>
</dbReference>
<dbReference type="GO" id="GO:0005829">
    <property type="term" value="C:cytosol"/>
    <property type="evidence" value="ECO:0007669"/>
    <property type="project" value="TreeGrafter"/>
</dbReference>
<gene>
    <name evidence="8" type="ORF">MGWOODY_Smn2654</name>
</gene>
<feature type="region of interest" description="Disordered" evidence="5">
    <location>
        <begin position="1"/>
        <end position="24"/>
    </location>
</feature>
<dbReference type="SUPFAM" id="SSF52172">
    <property type="entry name" value="CheY-like"/>
    <property type="match status" value="1"/>
</dbReference>
<name>A0A160TJ50_9ZZZZ</name>
<dbReference type="Gene3D" id="6.10.250.690">
    <property type="match status" value="1"/>
</dbReference>
<dbReference type="Gene3D" id="2.40.50.1020">
    <property type="entry name" value="LytTr DNA-binding domain"/>
    <property type="match status" value="1"/>
</dbReference>
<dbReference type="AlphaFoldDB" id="A0A160TJ50"/>
<keyword evidence="2" id="KW-0805">Transcription regulation</keyword>
<keyword evidence="4" id="KW-0804">Transcription</keyword>
<evidence type="ECO:0000256" key="2">
    <source>
        <dbReference type="ARBA" id="ARBA00023015"/>
    </source>
</evidence>
<feature type="compositionally biased region" description="Pro residues" evidence="5">
    <location>
        <begin position="9"/>
        <end position="20"/>
    </location>
</feature>
<dbReference type="SMART" id="SM00850">
    <property type="entry name" value="LytTR"/>
    <property type="match status" value="1"/>
</dbReference>
<dbReference type="PANTHER" id="PTHR48111">
    <property type="entry name" value="REGULATOR OF RPOS"/>
    <property type="match status" value="1"/>
</dbReference>
<dbReference type="Gene3D" id="3.40.50.2300">
    <property type="match status" value="1"/>
</dbReference>
<protein>
    <submittedName>
        <fullName evidence="8">Two-component system response regulator OmpR</fullName>
    </submittedName>
</protein>
<keyword evidence="1" id="KW-0597">Phosphoprotein</keyword>
<organism evidence="8">
    <name type="scientific">hydrothermal vent metagenome</name>
    <dbReference type="NCBI Taxonomy" id="652676"/>
    <lineage>
        <taxon>unclassified sequences</taxon>
        <taxon>metagenomes</taxon>
        <taxon>ecological metagenomes</taxon>
    </lineage>
</organism>
<feature type="domain" description="HTH LytTR-type" evidence="7">
    <location>
        <begin position="174"/>
        <end position="277"/>
    </location>
</feature>
<evidence type="ECO:0000259" key="6">
    <source>
        <dbReference type="PROSITE" id="PS50110"/>
    </source>
</evidence>
<dbReference type="InterPro" id="IPR001789">
    <property type="entry name" value="Sig_transdc_resp-reg_receiver"/>
</dbReference>
<dbReference type="GO" id="GO:0006355">
    <property type="term" value="P:regulation of DNA-templated transcription"/>
    <property type="evidence" value="ECO:0007669"/>
    <property type="project" value="TreeGrafter"/>
</dbReference>
<dbReference type="GO" id="GO:0032993">
    <property type="term" value="C:protein-DNA complex"/>
    <property type="evidence" value="ECO:0007669"/>
    <property type="project" value="TreeGrafter"/>
</dbReference>
<dbReference type="PROSITE" id="PS50110">
    <property type="entry name" value="RESPONSE_REGULATORY"/>
    <property type="match status" value="1"/>
</dbReference>
<dbReference type="PANTHER" id="PTHR48111:SF4">
    <property type="entry name" value="DNA-BINDING DUAL TRANSCRIPTIONAL REGULATOR OMPR"/>
    <property type="match status" value="1"/>
</dbReference>
<dbReference type="Pfam" id="PF04397">
    <property type="entry name" value="LytTR"/>
    <property type="match status" value="1"/>
</dbReference>
<sequence length="277" mass="30581">MTSLANPRPVNPHPVSPPGANPHIVPHIVVVDDEEDLREPVAAYLREQGMDVDEAGGGADLDTILGRGMPTLVVLDVTMPDEDGFSIARRLRALNPTIGIVMLTARRDVIDRVVGLELGADDYIMKPFEPRELLARIRSVLRRLGATAPSGTADEAAGDAETTPPLRSTYQEEFWIPTSRGEIRVPVDTIEWIEAAKDYALLHTPERSHMIRITMAALEQGLDPAHMIRVHRSAFVRPESVLRISAIGRHMVLELKSGAVVRVGPRHWGEVRHRLKA</sequence>
<accession>A0A160TJ50</accession>